<organism evidence="1 2">
    <name type="scientific">Laodelphax striatellus</name>
    <name type="common">Small brown planthopper</name>
    <name type="synonym">Delphax striatella</name>
    <dbReference type="NCBI Taxonomy" id="195883"/>
    <lineage>
        <taxon>Eukaryota</taxon>
        <taxon>Metazoa</taxon>
        <taxon>Ecdysozoa</taxon>
        <taxon>Arthropoda</taxon>
        <taxon>Hexapoda</taxon>
        <taxon>Insecta</taxon>
        <taxon>Pterygota</taxon>
        <taxon>Neoptera</taxon>
        <taxon>Paraneoptera</taxon>
        <taxon>Hemiptera</taxon>
        <taxon>Auchenorrhyncha</taxon>
        <taxon>Fulgoroidea</taxon>
        <taxon>Delphacidae</taxon>
        <taxon>Criomorphinae</taxon>
        <taxon>Laodelphax</taxon>
    </lineage>
</organism>
<dbReference type="Proteomes" id="UP000291343">
    <property type="component" value="Unassembled WGS sequence"/>
</dbReference>
<proteinExistence type="predicted"/>
<accession>A0A482WGJ7</accession>
<protein>
    <recommendedName>
        <fullName evidence="3">Endonuclease-reverse transcriptase</fullName>
    </recommendedName>
</protein>
<keyword evidence="2" id="KW-1185">Reference proteome</keyword>
<sequence length="145" mass="17066">MEVDTIAMEALLERFRKDIENEDIKQDIQEQNILIDRIRRENNLIFFGINETNNEREVIFYKRKVLDICNRVLSVELKSGDINFVRRIGKRNESKKRPILLSLVSSLKKTSIMQHCGRLKNSNVFRGSRFRQENAGKAKGAQWIE</sequence>
<gene>
    <name evidence="1" type="ORF">LSTR_LSTR004087</name>
</gene>
<comment type="caution">
    <text evidence="1">The sequence shown here is derived from an EMBL/GenBank/DDBJ whole genome shotgun (WGS) entry which is preliminary data.</text>
</comment>
<name>A0A482WGJ7_LAOST</name>
<dbReference type="AlphaFoldDB" id="A0A482WGJ7"/>
<dbReference type="EMBL" id="QKKF02036132">
    <property type="protein sequence ID" value="RZF32659.1"/>
    <property type="molecule type" value="Genomic_DNA"/>
</dbReference>
<evidence type="ECO:0000313" key="2">
    <source>
        <dbReference type="Proteomes" id="UP000291343"/>
    </source>
</evidence>
<dbReference type="OrthoDB" id="7417618at2759"/>
<evidence type="ECO:0000313" key="1">
    <source>
        <dbReference type="EMBL" id="RZF32659.1"/>
    </source>
</evidence>
<reference evidence="1 2" key="1">
    <citation type="journal article" date="2017" name="Gigascience">
        <title>Genome sequence of the small brown planthopper, Laodelphax striatellus.</title>
        <authorList>
            <person name="Zhu J."/>
            <person name="Jiang F."/>
            <person name="Wang X."/>
            <person name="Yang P."/>
            <person name="Bao Y."/>
            <person name="Zhao W."/>
            <person name="Wang W."/>
            <person name="Lu H."/>
            <person name="Wang Q."/>
            <person name="Cui N."/>
            <person name="Li J."/>
            <person name="Chen X."/>
            <person name="Luo L."/>
            <person name="Yu J."/>
            <person name="Kang L."/>
            <person name="Cui F."/>
        </authorList>
    </citation>
    <scope>NUCLEOTIDE SEQUENCE [LARGE SCALE GENOMIC DNA]</scope>
    <source>
        <strain evidence="1">Lst14</strain>
    </source>
</reference>
<dbReference type="InParanoid" id="A0A482WGJ7"/>
<evidence type="ECO:0008006" key="3">
    <source>
        <dbReference type="Google" id="ProtNLM"/>
    </source>
</evidence>